<dbReference type="Proteomes" id="UP000218244">
    <property type="component" value="Chromosome"/>
</dbReference>
<reference evidence="19 20" key="1">
    <citation type="submission" date="2016-02" db="EMBL/GenBank/DDBJ databases">
        <title>Corynebacterium glutamicum N24 whole genome sequencing project.</title>
        <authorList>
            <person name="Matsutani M."/>
            <person name="Nangtapong N."/>
            <person name="Yakushi T."/>
            <person name="Matsushita K."/>
        </authorList>
    </citation>
    <scope>NUCLEOTIDE SEQUENCE [LARGE SCALE GENOMIC DNA]</scope>
    <source>
        <strain evidence="19 20">N24</strain>
    </source>
</reference>
<dbReference type="GO" id="GO:0005886">
    <property type="term" value="C:plasma membrane"/>
    <property type="evidence" value="ECO:0007669"/>
    <property type="project" value="UniProtKB-SubCell"/>
</dbReference>
<sequence length="665" mass="69429">MDHKALAQRILRDVGGEDNIVAAAHCATRLRLVLKDSKGVDRQGLDDDPDLKGTFETGGMFQIIVGPGDVDHVFKELDQATSKDIAVSTEQLKDVVANNANWFSRAVKVLADIFVPLIPILVGGGLLMAINNVLVAQDLFGPQSLVEMFPQISGIAEMINLMASAPFAFLPVLVGFTATKRFGGNEFLGAGIGMAMVFPTLVNGYDVAATVAAGEMPVWNLFGLDVAQAGYQGTVLPVLVVSWILATIEKFLHKRLKGTADFLITPVLTLLLTGFLTFIAIGPVMRSAGDLLAHGLQGLYEFGGPVGGLLFGLVYSPIVITGLHQSFPPIELELFNQGGSFIFATASMANTAQGAACLAVFFLAKSEKLKGLAGASGVSAVLGITEPAIFGVNLRLRWPFFIGIGTAAIGGALIALFNIKAVALGAAGFLGVVSIDAPDMVMFLVCAVATFIIAFGAAIAYGLYLVRRNGSIDPDAAPDATPNATSAQVVQAEESQEFESNSTIIQAPLTGEVIALSSVSDAMFASGKLGSGVAIVPTKGQLVSPVSGKVVVAFPSGHAFAVRTKAEDGSNVDILMHIGFDTVNLNGTHFKPLKKQGDEVQAGELLCEFDIDAIKSAGYEVTTPIVVSNYKKTGAVNPYGLGEIEAGSNLLNVANKAEVNATALS</sequence>
<comment type="subcellular location">
    <subcellularLocation>
        <location evidence="1">Cell membrane</location>
        <topology evidence="1">Multi-pass membrane protein</topology>
    </subcellularLocation>
</comment>
<feature type="transmembrane region" description="Helical" evidence="15">
    <location>
        <begin position="302"/>
        <end position="320"/>
    </location>
</feature>
<evidence type="ECO:0000256" key="2">
    <source>
        <dbReference type="ARBA" id="ARBA00022448"/>
    </source>
</evidence>
<keyword evidence="4" id="KW-0762">Sugar transport</keyword>
<feature type="transmembrane region" description="Helical" evidence="15">
    <location>
        <begin position="113"/>
        <end position="135"/>
    </location>
</feature>
<dbReference type="RefSeq" id="WP_096458307.1">
    <property type="nucleotide sequence ID" value="NZ_AP017369.1"/>
</dbReference>
<dbReference type="GO" id="GO:0008982">
    <property type="term" value="F:protein-N(PI)-phosphohistidine-sugar phosphotransferase activity"/>
    <property type="evidence" value="ECO:0007669"/>
    <property type="project" value="InterPro"/>
</dbReference>
<gene>
    <name evidence="19" type="ORF">N24_2726</name>
</gene>
<evidence type="ECO:0000256" key="5">
    <source>
        <dbReference type="ARBA" id="ARBA00022679"/>
    </source>
</evidence>
<dbReference type="InterPro" id="IPR003352">
    <property type="entry name" value="PTS_EIIC"/>
</dbReference>
<dbReference type="PROSITE" id="PS51103">
    <property type="entry name" value="PTS_EIIC_TYPE_1"/>
    <property type="match status" value="1"/>
</dbReference>
<comment type="function">
    <text evidence="12">The phosphoenolpyruvate-dependent sugar phosphotransferase system (sugar PTS), a major carbohydrate active transport system, catalyzes the phosphorylation of incoming sugar substrates concomitantly with their translocation across the cell membrane. This system is involved in sucrose transport.</text>
</comment>
<feature type="domain" description="PTS EIIA type-1" evidence="16">
    <location>
        <begin position="521"/>
        <end position="629"/>
    </location>
</feature>
<keyword evidence="8" id="KW-0418">Kinase</keyword>
<dbReference type="KEGG" id="csur:N24_2726"/>
<dbReference type="Gene3D" id="3.30.1360.60">
    <property type="entry name" value="Glucose permease domain IIB"/>
    <property type="match status" value="1"/>
</dbReference>
<evidence type="ECO:0000256" key="4">
    <source>
        <dbReference type="ARBA" id="ARBA00022597"/>
    </source>
</evidence>
<evidence type="ECO:0000256" key="13">
    <source>
        <dbReference type="ARBA" id="ARBA00048931"/>
    </source>
</evidence>
<dbReference type="EC" id="2.7.1.211" evidence="11"/>
<dbReference type="GO" id="GO:0016301">
    <property type="term" value="F:kinase activity"/>
    <property type="evidence" value="ECO:0007669"/>
    <property type="project" value="UniProtKB-KW"/>
</dbReference>
<feature type="transmembrane region" description="Helical" evidence="15">
    <location>
        <begin position="341"/>
        <end position="364"/>
    </location>
</feature>
<evidence type="ECO:0000256" key="11">
    <source>
        <dbReference type="ARBA" id="ARBA00044053"/>
    </source>
</evidence>
<keyword evidence="2" id="KW-0813">Transport</keyword>
<organism evidence="19 20">
    <name type="scientific">Corynebacterium suranareeae</name>
    <dbReference type="NCBI Taxonomy" id="2506452"/>
    <lineage>
        <taxon>Bacteria</taxon>
        <taxon>Bacillati</taxon>
        <taxon>Actinomycetota</taxon>
        <taxon>Actinomycetes</taxon>
        <taxon>Mycobacteriales</taxon>
        <taxon>Corynebacteriaceae</taxon>
        <taxon>Corynebacterium</taxon>
    </lineage>
</organism>
<dbReference type="PANTHER" id="PTHR30175">
    <property type="entry name" value="PHOSPHOTRANSFERASE SYSTEM TRANSPORT PROTEIN"/>
    <property type="match status" value="1"/>
</dbReference>
<dbReference type="InterPro" id="IPR011055">
    <property type="entry name" value="Dup_hybrid_motif"/>
</dbReference>
<feature type="transmembrane region" description="Helical" evidence="15">
    <location>
        <begin position="229"/>
        <end position="248"/>
    </location>
</feature>
<comment type="catalytic activity">
    <reaction evidence="13">
        <text>N(pros)-phospho-L-histidyl-[protein](out) + sucrose = sucrose 6(G)-phosphate(in) + L-histidyl-[protein]</text>
        <dbReference type="Rhea" id="RHEA:49236"/>
        <dbReference type="Rhea" id="RHEA-COMP:9745"/>
        <dbReference type="Rhea" id="RHEA-COMP:9746"/>
        <dbReference type="ChEBI" id="CHEBI:17992"/>
        <dbReference type="ChEBI" id="CHEBI:29979"/>
        <dbReference type="ChEBI" id="CHEBI:64837"/>
        <dbReference type="ChEBI" id="CHEBI:91002"/>
        <dbReference type="EC" id="2.7.1.211"/>
    </reaction>
</comment>
<dbReference type="InterPro" id="IPR001127">
    <property type="entry name" value="PTS_EIIA_1_perm"/>
</dbReference>
<dbReference type="InterPro" id="IPR050558">
    <property type="entry name" value="PTS_Sugar-Specific_Components"/>
</dbReference>
<proteinExistence type="predicted"/>
<dbReference type="Pfam" id="PF00367">
    <property type="entry name" value="PTS_EIIB"/>
    <property type="match status" value="1"/>
</dbReference>
<dbReference type="PROSITE" id="PS51093">
    <property type="entry name" value="PTS_EIIA_TYPE_1"/>
    <property type="match status" value="1"/>
</dbReference>
<dbReference type="GO" id="GO:0009401">
    <property type="term" value="P:phosphoenolpyruvate-dependent sugar phosphotransferase system"/>
    <property type="evidence" value="ECO:0007669"/>
    <property type="project" value="UniProtKB-KW"/>
</dbReference>
<evidence type="ECO:0000256" key="3">
    <source>
        <dbReference type="ARBA" id="ARBA00022475"/>
    </source>
</evidence>
<evidence type="ECO:0000256" key="6">
    <source>
        <dbReference type="ARBA" id="ARBA00022683"/>
    </source>
</evidence>
<dbReference type="PANTHER" id="PTHR30175:SF4">
    <property type="entry name" value="PTS SYSTEM TREHALOSE-SPECIFIC EIIBC COMPONENT"/>
    <property type="match status" value="1"/>
</dbReference>
<feature type="transmembrane region" description="Helical" evidence="15">
    <location>
        <begin position="188"/>
        <end position="209"/>
    </location>
</feature>
<keyword evidence="10 15" id="KW-0472">Membrane</keyword>
<keyword evidence="6" id="KW-0598">Phosphotransferase system</keyword>
<name>A0A161JMN2_9CORY</name>
<dbReference type="NCBIfam" id="TIGR00830">
    <property type="entry name" value="PTBA"/>
    <property type="match status" value="1"/>
</dbReference>
<dbReference type="Gene3D" id="2.70.70.10">
    <property type="entry name" value="Glucose Permease (Domain IIA)"/>
    <property type="match status" value="1"/>
</dbReference>
<evidence type="ECO:0000256" key="14">
    <source>
        <dbReference type="PROSITE-ProRule" id="PRU00421"/>
    </source>
</evidence>
<dbReference type="SUPFAM" id="SSF55604">
    <property type="entry name" value="Glucose permease domain IIB"/>
    <property type="match status" value="1"/>
</dbReference>
<accession>A0A161JMN2</accession>
<dbReference type="InterPro" id="IPR010973">
    <property type="entry name" value="PTS_IIBC_sucr"/>
</dbReference>
<feature type="transmembrane region" description="Helical" evidence="15">
    <location>
        <begin position="408"/>
        <end position="435"/>
    </location>
</feature>
<dbReference type="NCBIfam" id="TIGR01996">
    <property type="entry name" value="PTS-II-BC-sucr"/>
    <property type="match status" value="1"/>
</dbReference>
<dbReference type="PROSITE" id="PS51098">
    <property type="entry name" value="PTS_EIIB_TYPE_1"/>
    <property type="match status" value="1"/>
</dbReference>
<dbReference type="InterPro" id="IPR018113">
    <property type="entry name" value="PTrfase_EIIB_Cys"/>
</dbReference>
<evidence type="ECO:0000256" key="15">
    <source>
        <dbReference type="SAM" id="Phobius"/>
    </source>
</evidence>
<keyword evidence="5" id="KW-0808">Transferase</keyword>
<feature type="transmembrane region" description="Helical" evidence="15">
    <location>
        <begin position="441"/>
        <end position="464"/>
    </location>
</feature>
<evidence type="ECO:0000259" key="18">
    <source>
        <dbReference type="PROSITE" id="PS51103"/>
    </source>
</evidence>
<dbReference type="EMBL" id="AP017369">
    <property type="protein sequence ID" value="BAU96988.1"/>
    <property type="molecule type" value="Genomic_DNA"/>
</dbReference>
<keyword evidence="3" id="KW-1003">Cell membrane</keyword>
<feature type="transmembrane region" description="Helical" evidence="15">
    <location>
        <begin position="376"/>
        <end position="396"/>
    </location>
</feature>
<evidence type="ECO:0000256" key="7">
    <source>
        <dbReference type="ARBA" id="ARBA00022692"/>
    </source>
</evidence>
<evidence type="ECO:0000256" key="1">
    <source>
        <dbReference type="ARBA" id="ARBA00004651"/>
    </source>
</evidence>
<dbReference type="SUPFAM" id="SSF51261">
    <property type="entry name" value="Duplicated hybrid motif"/>
    <property type="match status" value="1"/>
</dbReference>
<evidence type="ECO:0000256" key="8">
    <source>
        <dbReference type="ARBA" id="ARBA00022777"/>
    </source>
</evidence>
<evidence type="ECO:0000256" key="10">
    <source>
        <dbReference type="ARBA" id="ARBA00023136"/>
    </source>
</evidence>
<feature type="transmembrane region" description="Helical" evidence="15">
    <location>
        <begin position="260"/>
        <end position="282"/>
    </location>
</feature>
<dbReference type="AlphaFoldDB" id="A0A161JMN2"/>
<feature type="active site" description="Phosphocysteine intermediate; for EIIB activity" evidence="14">
    <location>
        <position position="26"/>
    </location>
</feature>
<keyword evidence="7 15" id="KW-0812">Transmembrane</keyword>
<evidence type="ECO:0000256" key="9">
    <source>
        <dbReference type="ARBA" id="ARBA00022989"/>
    </source>
</evidence>
<feature type="domain" description="PTS EIIB type-1" evidence="17">
    <location>
        <begin position="4"/>
        <end position="87"/>
    </location>
</feature>
<dbReference type="GO" id="GO:0090589">
    <property type="term" value="F:protein-phosphocysteine-trehalose phosphotransferase system transporter activity"/>
    <property type="evidence" value="ECO:0007669"/>
    <property type="project" value="TreeGrafter"/>
</dbReference>
<dbReference type="Pfam" id="PF02378">
    <property type="entry name" value="PTS_EIIC"/>
    <property type="match status" value="1"/>
</dbReference>
<feature type="domain" description="PTS EIIC type-1" evidence="18">
    <location>
        <begin position="121"/>
        <end position="483"/>
    </location>
</feature>
<evidence type="ECO:0000256" key="12">
    <source>
        <dbReference type="ARBA" id="ARBA00045139"/>
    </source>
</evidence>
<dbReference type="InterPro" id="IPR013013">
    <property type="entry name" value="PTS_EIIC_1"/>
</dbReference>
<keyword evidence="20" id="KW-1185">Reference proteome</keyword>
<feature type="transmembrane region" description="Helical" evidence="15">
    <location>
        <begin position="155"/>
        <end position="176"/>
    </location>
</feature>
<evidence type="ECO:0000259" key="16">
    <source>
        <dbReference type="PROSITE" id="PS51093"/>
    </source>
</evidence>
<dbReference type="InterPro" id="IPR001996">
    <property type="entry name" value="PTS_IIB_1"/>
</dbReference>
<evidence type="ECO:0000259" key="17">
    <source>
        <dbReference type="PROSITE" id="PS51098"/>
    </source>
</evidence>
<evidence type="ECO:0000313" key="19">
    <source>
        <dbReference type="EMBL" id="BAU96988.1"/>
    </source>
</evidence>
<dbReference type="PROSITE" id="PS01035">
    <property type="entry name" value="PTS_EIIB_TYPE_1_CYS"/>
    <property type="match status" value="1"/>
</dbReference>
<dbReference type="GO" id="GO:0015771">
    <property type="term" value="P:trehalose transport"/>
    <property type="evidence" value="ECO:0007669"/>
    <property type="project" value="TreeGrafter"/>
</dbReference>
<dbReference type="CDD" id="cd00212">
    <property type="entry name" value="PTS_IIB_glc"/>
    <property type="match status" value="1"/>
</dbReference>
<dbReference type="Pfam" id="PF00358">
    <property type="entry name" value="PTS_EIIA_1"/>
    <property type="match status" value="1"/>
</dbReference>
<keyword evidence="9 15" id="KW-1133">Transmembrane helix</keyword>
<protein>
    <recommendedName>
        <fullName evidence="11">protein-N(pi)-phosphohistidine--sucrose phosphotransferase</fullName>
        <ecNumber evidence="11">2.7.1.211</ecNumber>
    </recommendedName>
</protein>
<dbReference type="InterPro" id="IPR036878">
    <property type="entry name" value="Glu_permease_IIB"/>
</dbReference>
<evidence type="ECO:0000313" key="20">
    <source>
        <dbReference type="Proteomes" id="UP000218244"/>
    </source>
</evidence>